<gene>
    <name evidence="1" type="ORF">S06H3_18687</name>
</gene>
<proteinExistence type="predicted"/>
<dbReference type="AlphaFoldDB" id="X1LBP0"/>
<sequence length="311" mass="35456">NEVKFYGLEDSDIVQLFNVIAFHETGDMHPCFVGSREITRKELLLCLVFFLADIADGADYRVPATRIVDEQLQTRRTKARRRVKEVSIEGDYIVWWVDKSGKAAQAASDSENKKLSIHRPLLKAFGLPSEISCLEQGMKVATKEACLKPSDIRASNLCLGVSEEVPAQLLSAETLPELYEKIVRAFYGIQASDAPSRPNYFGPLVLEVSDVESDEAKSTVIRSDVVKETSEISRYVKLWLDEKKGAETQFYYGYTHGQRIWRYVFPSADDLEHKRSFQDWPGTLSQFDHVVEILQKEGRNARRSYVMIPHR</sequence>
<feature type="non-terminal residue" evidence="1">
    <location>
        <position position="311"/>
    </location>
</feature>
<name>X1LBP0_9ZZZZ</name>
<feature type="non-terminal residue" evidence="1">
    <location>
        <position position="1"/>
    </location>
</feature>
<accession>X1LBP0</accession>
<reference evidence="1" key="1">
    <citation type="journal article" date="2014" name="Front. Microbiol.">
        <title>High frequency of phylogenetically diverse reductive dehalogenase-homologous genes in deep subseafloor sedimentary metagenomes.</title>
        <authorList>
            <person name="Kawai M."/>
            <person name="Futagami T."/>
            <person name="Toyoda A."/>
            <person name="Takaki Y."/>
            <person name="Nishi S."/>
            <person name="Hori S."/>
            <person name="Arai W."/>
            <person name="Tsubouchi T."/>
            <person name="Morono Y."/>
            <person name="Uchiyama I."/>
            <person name="Ito T."/>
            <person name="Fujiyama A."/>
            <person name="Inagaki F."/>
            <person name="Takami H."/>
        </authorList>
    </citation>
    <scope>NUCLEOTIDE SEQUENCE</scope>
    <source>
        <strain evidence="1">Expedition CK06-06</strain>
    </source>
</reference>
<comment type="caution">
    <text evidence="1">The sequence shown here is derived from an EMBL/GenBank/DDBJ whole genome shotgun (WGS) entry which is preliminary data.</text>
</comment>
<organism evidence="1">
    <name type="scientific">marine sediment metagenome</name>
    <dbReference type="NCBI Taxonomy" id="412755"/>
    <lineage>
        <taxon>unclassified sequences</taxon>
        <taxon>metagenomes</taxon>
        <taxon>ecological metagenomes</taxon>
    </lineage>
</organism>
<protein>
    <submittedName>
        <fullName evidence="1">Uncharacterized protein</fullName>
    </submittedName>
</protein>
<dbReference type="EMBL" id="BARV01009481">
    <property type="protein sequence ID" value="GAI16483.1"/>
    <property type="molecule type" value="Genomic_DNA"/>
</dbReference>
<evidence type="ECO:0000313" key="1">
    <source>
        <dbReference type="EMBL" id="GAI16483.1"/>
    </source>
</evidence>